<evidence type="ECO:0000313" key="1">
    <source>
        <dbReference type="EMBL" id="KAI0051708.1"/>
    </source>
</evidence>
<protein>
    <submittedName>
        <fullName evidence="1">Uncharacterized protein</fullName>
    </submittedName>
</protein>
<dbReference type="Proteomes" id="UP000814033">
    <property type="component" value="Unassembled WGS sequence"/>
</dbReference>
<reference evidence="1" key="1">
    <citation type="submission" date="2021-02" db="EMBL/GenBank/DDBJ databases">
        <authorList>
            <consortium name="DOE Joint Genome Institute"/>
            <person name="Ahrendt S."/>
            <person name="Looney B.P."/>
            <person name="Miyauchi S."/>
            <person name="Morin E."/>
            <person name="Drula E."/>
            <person name="Courty P.E."/>
            <person name="Chicoki N."/>
            <person name="Fauchery L."/>
            <person name="Kohler A."/>
            <person name="Kuo A."/>
            <person name="Labutti K."/>
            <person name="Pangilinan J."/>
            <person name="Lipzen A."/>
            <person name="Riley R."/>
            <person name="Andreopoulos W."/>
            <person name="He G."/>
            <person name="Johnson J."/>
            <person name="Barry K.W."/>
            <person name="Grigoriev I.V."/>
            <person name="Nagy L."/>
            <person name="Hibbett D."/>
            <person name="Henrissat B."/>
            <person name="Matheny P.B."/>
            <person name="Labbe J."/>
            <person name="Martin F."/>
        </authorList>
    </citation>
    <scope>NUCLEOTIDE SEQUENCE</scope>
    <source>
        <strain evidence="1">FP105234-sp</strain>
    </source>
</reference>
<name>A0ACB8S6H5_9AGAM</name>
<sequence>MSPPVKDPSEIPPNPPRWEPSADPEAIQVPGLDASASVNDQIDQIEQLITLKLQDIDANFSKMQHVLSNRILPAFKRYSVGTEPVREAAKFWTSFYEQAAQVRIPTYEDFSSVQEQTSAASAQAEPGETTAPKHTAASASNITSIVFDPNQTPADTSFLPGQAAISSTPAATSRLRVQNPHDTFSSQGSEPSWAASLESPLIRLNRELRDFARDDQSPISESMADLTEDRTVDQTIHAPSFLPQSPEKGKSRQTSLRHDVLRGALTPASTSRKAVSPLKVRKPKTPIPASRNPYLPEGTDPHKWTGIVDLKDPSVATPQRRVHAPRTGAPPAATPNTPSDADDFDLPPGMSPPVTMAFATLPQLGRTPRKEAAARIGRDLVGDAQRLHGGSKPINSHLDALRRGNYGSETSVSTAPTPPSLSRYRDSAYPGSTSTSLAGESTLDSMMRRVERSAYRDDQQPSSSTVLSALPESEETPSYYTSHAPLHPHNYQQRSPPRMPVTPDQYGQYGSPLAETSQQYGDSSTDSLDDDDEINDTAHPSAAFLMASRQRGRDDDEDDDSFGSSNASSDSLSGEEGGESVHPFALGQGGYVDEDEEFDDSFEEQGGAVRGEVEETVFGVPPAERAARASQDRLGVPGDAEWNTGRVEETPTPWGAPR</sequence>
<organism evidence="1 2">
    <name type="scientific">Auriscalpium vulgare</name>
    <dbReference type="NCBI Taxonomy" id="40419"/>
    <lineage>
        <taxon>Eukaryota</taxon>
        <taxon>Fungi</taxon>
        <taxon>Dikarya</taxon>
        <taxon>Basidiomycota</taxon>
        <taxon>Agaricomycotina</taxon>
        <taxon>Agaricomycetes</taxon>
        <taxon>Russulales</taxon>
        <taxon>Auriscalpiaceae</taxon>
        <taxon>Auriscalpium</taxon>
    </lineage>
</organism>
<keyword evidence="2" id="KW-1185">Reference proteome</keyword>
<reference evidence="1" key="2">
    <citation type="journal article" date="2022" name="New Phytol.">
        <title>Evolutionary transition to the ectomycorrhizal habit in the genomes of a hyperdiverse lineage of mushroom-forming fungi.</title>
        <authorList>
            <person name="Looney B."/>
            <person name="Miyauchi S."/>
            <person name="Morin E."/>
            <person name="Drula E."/>
            <person name="Courty P.E."/>
            <person name="Kohler A."/>
            <person name="Kuo A."/>
            <person name="LaButti K."/>
            <person name="Pangilinan J."/>
            <person name="Lipzen A."/>
            <person name="Riley R."/>
            <person name="Andreopoulos W."/>
            <person name="He G."/>
            <person name="Johnson J."/>
            <person name="Nolan M."/>
            <person name="Tritt A."/>
            <person name="Barry K.W."/>
            <person name="Grigoriev I.V."/>
            <person name="Nagy L.G."/>
            <person name="Hibbett D."/>
            <person name="Henrissat B."/>
            <person name="Matheny P.B."/>
            <person name="Labbe J."/>
            <person name="Martin F.M."/>
        </authorList>
    </citation>
    <scope>NUCLEOTIDE SEQUENCE</scope>
    <source>
        <strain evidence="1">FP105234-sp</strain>
    </source>
</reference>
<evidence type="ECO:0000313" key="2">
    <source>
        <dbReference type="Proteomes" id="UP000814033"/>
    </source>
</evidence>
<comment type="caution">
    <text evidence="1">The sequence shown here is derived from an EMBL/GenBank/DDBJ whole genome shotgun (WGS) entry which is preliminary data.</text>
</comment>
<gene>
    <name evidence="1" type="ORF">FA95DRAFT_1587021</name>
</gene>
<accession>A0ACB8S6H5</accession>
<proteinExistence type="predicted"/>
<dbReference type="EMBL" id="MU275850">
    <property type="protein sequence ID" value="KAI0051708.1"/>
    <property type="molecule type" value="Genomic_DNA"/>
</dbReference>